<dbReference type="Pfam" id="PF11367">
    <property type="entry name" value="Tail_completion_gp17"/>
    <property type="match status" value="1"/>
</dbReference>
<evidence type="ECO:0000313" key="2">
    <source>
        <dbReference type="Proteomes" id="UP000681425"/>
    </source>
</evidence>
<dbReference type="RefSeq" id="WP_212610865.1">
    <property type="nucleotide sequence ID" value="NZ_CP073910.1"/>
</dbReference>
<gene>
    <name evidence="1" type="ORF">KFK14_11300</name>
</gene>
<organism evidence="1 2">
    <name type="scientific">Sphingobium phenoxybenzoativorans</name>
    <dbReference type="NCBI Taxonomy" id="1592790"/>
    <lineage>
        <taxon>Bacteria</taxon>
        <taxon>Pseudomonadati</taxon>
        <taxon>Pseudomonadota</taxon>
        <taxon>Alphaproteobacteria</taxon>
        <taxon>Sphingomonadales</taxon>
        <taxon>Sphingomonadaceae</taxon>
        <taxon>Sphingobium</taxon>
    </lineage>
</organism>
<dbReference type="KEGG" id="spph:KFK14_11300"/>
<proteinExistence type="predicted"/>
<reference evidence="1" key="1">
    <citation type="submission" date="2021-04" db="EMBL/GenBank/DDBJ databases">
        <title>Isolation of p-tert-butylphenol degrading bacteria Sphingobium phenoxybenzoativorans Tas13 from active sludge.</title>
        <authorList>
            <person name="Li Y."/>
        </authorList>
    </citation>
    <scope>NUCLEOTIDE SEQUENCE</scope>
    <source>
        <strain evidence="1">Tas13</strain>
    </source>
</reference>
<dbReference type="EMBL" id="CP073910">
    <property type="protein sequence ID" value="QUT07915.1"/>
    <property type="molecule type" value="Genomic_DNA"/>
</dbReference>
<accession>A0A975Q3C8</accession>
<protein>
    <submittedName>
        <fullName evidence="1">DUF3168 domain-containing protein</fullName>
    </submittedName>
</protein>
<keyword evidence="2" id="KW-1185">Reference proteome</keyword>
<evidence type="ECO:0000313" key="1">
    <source>
        <dbReference type="EMBL" id="QUT07915.1"/>
    </source>
</evidence>
<dbReference type="AlphaFoldDB" id="A0A975Q3C8"/>
<sequence length="131" mass="14320">MDFQAGVRARLLANYDVRQIADKRVTWLERPQLSGLPAVTLQVVADPRPQNMKGFEGARSTDVQADCWAATYKEALQLARAVISCLAGPAEIEGKKFGNAQVTGQRDLGETVADGFVHRQSVDLTIRHVGD</sequence>
<name>A0A975Q3C8_9SPHN</name>
<dbReference type="InterPro" id="IPR021508">
    <property type="entry name" value="Gp17-like"/>
</dbReference>
<dbReference type="Proteomes" id="UP000681425">
    <property type="component" value="Chromosome"/>
</dbReference>